<feature type="region of interest" description="Disordered" evidence="1">
    <location>
        <begin position="1"/>
        <end position="56"/>
    </location>
</feature>
<evidence type="ECO:0000313" key="2">
    <source>
        <dbReference type="EMBL" id="MDS0293915.1"/>
    </source>
</evidence>
<feature type="compositionally biased region" description="Acidic residues" evidence="1">
    <location>
        <begin position="16"/>
        <end position="31"/>
    </location>
</feature>
<proteinExistence type="predicted"/>
<accession>A0ABU2FZG1</accession>
<dbReference type="Proteomes" id="UP001254813">
    <property type="component" value="Unassembled WGS sequence"/>
</dbReference>
<evidence type="ECO:0000256" key="1">
    <source>
        <dbReference type="SAM" id="MobiDB-lite"/>
    </source>
</evidence>
<keyword evidence="3" id="KW-1185">Reference proteome</keyword>
<organism evidence="2 3">
    <name type="scientific">Halogeometricum luteum</name>
    <dbReference type="NCBI Taxonomy" id="2950537"/>
    <lineage>
        <taxon>Archaea</taxon>
        <taxon>Methanobacteriati</taxon>
        <taxon>Methanobacteriota</taxon>
        <taxon>Stenosarchaea group</taxon>
        <taxon>Halobacteria</taxon>
        <taxon>Halobacteriales</taxon>
        <taxon>Haloferacaceae</taxon>
        <taxon>Halogeometricum</taxon>
    </lineage>
</organism>
<name>A0ABU2FZG1_9EURY</name>
<evidence type="ECO:0000313" key="3">
    <source>
        <dbReference type="Proteomes" id="UP001254813"/>
    </source>
</evidence>
<reference evidence="2 3" key="1">
    <citation type="submission" date="2022-06" db="EMBL/GenBank/DDBJ databases">
        <title>Halogeometricum sp. a new haloarchaeum isolate from saline soil.</title>
        <authorList>
            <person name="Strakova D."/>
            <person name="Galisteo C."/>
            <person name="Sanchez-Porro C."/>
            <person name="Ventosa A."/>
        </authorList>
    </citation>
    <scope>NUCLEOTIDE SEQUENCE [LARGE SCALE GENOMIC DNA]</scope>
    <source>
        <strain evidence="3">S3BR25-2</strain>
    </source>
</reference>
<sequence>MSPDLESDTDPTHDEELSESPDGDEETEDDYEHLKSLDDGAGCTEIWEHLSEGRDE</sequence>
<protein>
    <submittedName>
        <fullName evidence="2">Uncharacterized protein</fullName>
    </submittedName>
</protein>
<gene>
    <name evidence="2" type="ORF">NDI79_06990</name>
</gene>
<dbReference type="EMBL" id="JAMQOQ010000002">
    <property type="protein sequence ID" value="MDS0293915.1"/>
    <property type="molecule type" value="Genomic_DNA"/>
</dbReference>
<feature type="compositionally biased region" description="Basic and acidic residues" evidence="1">
    <location>
        <begin position="46"/>
        <end position="56"/>
    </location>
</feature>
<dbReference type="RefSeq" id="WP_310927769.1">
    <property type="nucleotide sequence ID" value="NZ_JAMQOQ010000002.1"/>
</dbReference>
<comment type="caution">
    <text evidence="2">The sequence shown here is derived from an EMBL/GenBank/DDBJ whole genome shotgun (WGS) entry which is preliminary data.</text>
</comment>